<proteinExistence type="predicted"/>
<accession>A0A9X1L7F7</accession>
<dbReference type="Proteomes" id="UP001139311">
    <property type="component" value="Unassembled WGS sequence"/>
</dbReference>
<evidence type="ECO:0000313" key="2">
    <source>
        <dbReference type="Proteomes" id="UP001139311"/>
    </source>
</evidence>
<dbReference type="AlphaFoldDB" id="A0A9X1L7F7"/>
<dbReference type="RefSeq" id="WP_226606204.1">
    <property type="nucleotide sequence ID" value="NZ_JAJAQI010000008.1"/>
</dbReference>
<organism evidence="1 2">
    <name type="scientific">Roseicella aerolata</name>
    <dbReference type="NCBI Taxonomy" id="2883479"/>
    <lineage>
        <taxon>Bacteria</taxon>
        <taxon>Pseudomonadati</taxon>
        <taxon>Pseudomonadota</taxon>
        <taxon>Alphaproteobacteria</taxon>
        <taxon>Acetobacterales</taxon>
        <taxon>Roseomonadaceae</taxon>
        <taxon>Roseicella</taxon>
    </lineage>
</organism>
<evidence type="ECO:0000313" key="1">
    <source>
        <dbReference type="EMBL" id="MCB4821454.1"/>
    </source>
</evidence>
<name>A0A9X1L7F7_9PROT</name>
<protein>
    <submittedName>
        <fullName evidence="1">Uncharacterized protein</fullName>
    </submittedName>
</protein>
<sequence length="69" mass="7243">MASLVRILLVIALLGAAIQQGWLLAGSRFVSSVLGLPVMDPGMPMDGVALLRGRPGWSGPCRTPGTAWR</sequence>
<comment type="caution">
    <text evidence="1">The sequence shown here is derived from an EMBL/GenBank/DDBJ whole genome shotgun (WGS) entry which is preliminary data.</text>
</comment>
<gene>
    <name evidence="1" type="ORF">LHA35_06880</name>
</gene>
<keyword evidence="2" id="KW-1185">Reference proteome</keyword>
<reference evidence="1" key="1">
    <citation type="submission" date="2021-10" db="EMBL/GenBank/DDBJ databases">
        <title>Roseicella aerolatum sp. nov., isolated from aerosols of e-waste dismantling site.</title>
        <authorList>
            <person name="Qin T."/>
        </authorList>
    </citation>
    <scope>NUCLEOTIDE SEQUENCE</scope>
    <source>
        <strain evidence="1">GB24</strain>
    </source>
</reference>
<dbReference type="EMBL" id="JAJAQI010000008">
    <property type="protein sequence ID" value="MCB4821454.1"/>
    <property type="molecule type" value="Genomic_DNA"/>
</dbReference>